<dbReference type="Proteomes" id="UP000326757">
    <property type="component" value="Unassembled WGS sequence"/>
</dbReference>
<evidence type="ECO:0000313" key="3">
    <source>
        <dbReference type="Proteomes" id="UP000326757"/>
    </source>
</evidence>
<gene>
    <name evidence="2" type="ORF">EYC80_002557</name>
</gene>
<sequence length="237" mass="26457">MIAKANTGGALPVMPELQHPSPRRNTHHEILIEGYGSGFENHYTNHSMRTHTKEGFSMRGFTREGYSMRETIREEQTPHRKPSPSLSMTSSNDVPSQWSDSSHDTDGTSFESSDADSPRTSGSFTTHNRRGSISSTYSDTDSLDQPFGFERLKLLRPTSTTYSVSIYDEDMKAEKPLPSPLFSPTRLPGNRYLGPPPRSILKPSAHRVSVLSQNAHRHASFGSVMVMNEELAAYLRV</sequence>
<dbReference type="EMBL" id="VIGI01000008">
    <property type="protein sequence ID" value="KAB8297178.1"/>
    <property type="molecule type" value="Genomic_DNA"/>
</dbReference>
<protein>
    <submittedName>
        <fullName evidence="2">Uncharacterized protein</fullName>
    </submittedName>
</protein>
<feature type="compositionally biased region" description="Polar residues" evidence="1">
    <location>
        <begin position="84"/>
        <end position="100"/>
    </location>
</feature>
<feature type="region of interest" description="Disordered" evidence="1">
    <location>
        <begin position="1"/>
        <end position="23"/>
    </location>
</feature>
<evidence type="ECO:0000256" key="1">
    <source>
        <dbReference type="SAM" id="MobiDB-lite"/>
    </source>
</evidence>
<accession>A0A5N6K476</accession>
<proteinExistence type="predicted"/>
<keyword evidence="3" id="KW-1185">Reference proteome</keyword>
<name>A0A5N6K476_MONLA</name>
<evidence type="ECO:0000313" key="2">
    <source>
        <dbReference type="EMBL" id="KAB8297178.1"/>
    </source>
</evidence>
<dbReference type="AlphaFoldDB" id="A0A5N6K476"/>
<feature type="region of interest" description="Disordered" evidence="1">
    <location>
        <begin position="72"/>
        <end position="140"/>
    </location>
</feature>
<comment type="caution">
    <text evidence="2">The sequence shown here is derived from an EMBL/GenBank/DDBJ whole genome shotgun (WGS) entry which is preliminary data.</text>
</comment>
<reference evidence="2 3" key="1">
    <citation type="submission" date="2019-06" db="EMBL/GenBank/DDBJ databases">
        <title>Genome Sequence of the Brown Rot Fungal Pathogen Monilinia laxa.</title>
        <authorList>
            <person name="De Miccolis Angelini R.M."/>
            <person name="Landi L."/>
            <person name="Abate D."/>
            <person name="Pollastro S."/>
            <person name="Romanazzi G."/>
            <person name="Faretra F."/>
        </authorList>
    </citation>
    <scope>NUCLEOTIDE SEQUENCE [LARGE SCALE GENOMIC DNA]</scope>
    <source>
        <strain evidence="2 3">Mlax316</strain>
    </source>
</reference>
<feature type="compositionally biased region" description="Polar residues" evidence="1">
    <location>
        <begin position="118"/>
        <end position="140"/>
    </location>
</feature>
<dbReference type="OrthoDB" id="4114825at2759"/>
<organism evidence="2 3">
    <name type="scientific">Monilinia laxa</name>
    <name type="common">Brown rot fungus</name>
    <name type="synonym">Sclerotinia laxa</name>
    <dbReference type="NCBI Taxonomy" id="61186"/>
    <lineage>
        <taxon>Eukaryota</taxon>
        <taxon>Fungi</taxon>
        <taxon>Dikarya</taxon>
        <taxon>Ascomycota</taxon>
        <taxon>Pezizomycotina</taxon>
        <taxon>Leotiomycetes</taxon>
        <taxon>Helotiales</taxon>
        <taxon>Sclerotiniaceae</taxon>
        <taxon>Monilinia</taxon>
    </lineage>
</organism>